<evidence type="ECO:0000313" key="5">
    <source>
        <dbReference type="Proteomes" id="UP000699691"/>
    </source>
</evidence>
<name>A0A955LWZ6_UNCKA</name>
<proteinExistence type="predicted"/>
<sequence>QDIRNVAVIAHVDHGKTTLIDALLKQTHTFRDNQKEMEQAQILDSNDLERERGITILAKNCEINYNGTRINIIDTPGHADFSGEVDRTLGMADGALLIIDAQEGPMPQTRFVLRKALELGLKIIVVINKIDKPNANISRTLSKIDDLFLELVTDEEDLHFPILYAVARDGKVFTEMPTDFGSNADTMPLLDTILSYIPSPTVVESDVFKLPVTSIEYDNHLGRIVIGKIHSGVVHQGDRVILTNNPNETFEITKVFEWEGLGKKEVKQAVSGNIVAIAGLSSAEIGQTVSDPSDTESLPTPEIGEPTLHLKIAPNSSPFAGNEGEFTSSRYLDNRLQRELETNLSLQVEKVDGGFKVSGRGELHLSILLETMRREGFEMEVGKPQVIIKKIDGVDHEPIEEVSVIIPSDYQGVVTSEFGKR</sequence>
<gene>
    <name evidence="4" type="ORF">KC573_04465</name>
</gene>
<reference evidence="4" key="2">
    <citation type="journal article" date="2021" name="Microbiome">
        <title>Successional dynamics and alternative stable states in a saline activated sludge microbial community over 9 years.</title>
        <authorList>
            <person name="Wang Y."/>
            <person name="Ye J."/>
            <person name="Ju F."/>
            <person name="Liu L."/>
            <person name="Boyd J.A."/>
            <person name="Deng Y."/>
            <person name="Parks D.H."/>
            <person name="Jiang X."/>
            <person name="Yin X."/>
            <person name="Woodcroft B.J."/>
            <person name="Tyson G.W."/>
            <person name="Hugenholtz P."/>
            <person name="Polz M.F."/>
            <person name="Zhang T."/>
        </authorList>
    </citation>
    <scope>NUCLEOTIDE SEQUENCE</scope>
    <source>
        <strain evidence="4">HKST-UBA02</strain>
    </source>
</reference>
<keyword evidence="2" id="KW-0342">GTP-binding</keyword>
<evidence type="ECO:0000256" key="2">
    <source>
        <dbReference type="ARBA" id="ARBA00023134"/>
    </source>
</evidence>
<dbReference type="InterPro" id="IPR027417">
    <property type="entry name" value="P-loop_NTPase"/>
</dbReference>
<dbReference type="Pfam" id="PF00009">
    <property type="entry name" value="GTP_EFTU"/>
    <property type="match status" value="1"/>
</dbReference>
<dbReference type="InterPro" id="IPR009000">
    <property type="entry name" value="Transl_B-barrel_sf"/>
</dbReference>
<dbReference type="CDD" id="cd03691">
    <property type="entry name" value="BipA_TypA_II"/>
    <property type="match status" value="1"/>
</dbReference>
<dbReference type="InterPro" id="IPR005225">
    <property type="entry name" value="Small_GTP-bd"/>
</dbReference>
<dbReference type="GO" id="GO:1990904">
    <property type="term" value="C:ribonucleoprotein complex"/>
    <property type="evidence" value="ECO:0007669"/>
    <property type="project" value="TreeGrafter"/>
</dbReference>
<comment type="caution">
    <text evidence="4">The sequence shown here is derived from an EMBL/GenBank/DDBJ whole genome shotgun (WGS) entry which is preliminary data.</text>
</comment>
<dbReference type="SUPFAM" id="SSF50447">
    <property type="entry name" value="Translation proteins"/>
    <property type="match status" value="1"/>
</dbReference>
<dbReference type="PANTHER" id="PTHR42908:SF8">
    <property type="entry name" value="TR-TYPE G DOMAIN-CONTAINING PROTEIN"/>
    <property type="match status" value="1"/>
</dbReference>
<dbReference type="Gene3D" id="3.40.50.300">
    <property type="entry name" value="P-loop containing nucleotide triphosphate hydrolases"/>
    <property type="match status" value="1"/>
</dbReference>
<organism evidence="4 5">
    <name type="scientific">candidate division WWE3 bacterium</name>
    <dbReference type="NCBI Taxonomy" id="2053526"/>
    <lineage>
        <taxon>Bacteria</taxon>
        <taxon>Katanobacteria</taxon>
    </lineage>
</organism>
<dbReference type="Proteomes" id="UP000699691">
    <property type="component" value="Unassembled WGS sequence"/>
</dbReference>
<dbReference type="AlphaFoldDB" id="A0A955LWZ6"/>
<evidence type="ECO:0000256" key="1">
    <source>
        <dbReference type="ARBA" id="ARBA00022741"/>
    </source>
</evidence>
<dbReference type="InterPro" id="IPR053905">
    <property type="entry name" value="EF-G-like_DII"/>
</dbReference>
<dbReference type="PROSITE" id="PS51722">
    <property type="entry name" value="G_TR_2"/>
    <property type="match status" value="1"/>
</dbReference>
<dbReference type="InterPro" id="IPR047041">
    <property type="entry name" value="BipA_GTP-bd_dom"/>
</dbReference>
<dbReference type="SUPFAM" id="SSF52540">
    <property type="entry name" value="P-loop containing nucleoside triphosphate hydrolases"/>
    <property type="match status" value="1"/>
</dbReference>
<dbReference type="InterPro" id="IPR000795">
    <property type="entry name" value="T_Tr_GTP-bd_dom"/>
</dbReference>
<keyword evidence="1" id="KW-0547">Nucleotide-binding</keyword>
<dbReference type="InterPro" id="IPR035647">
    <property type="entry name" value="EFG_III/V"/>
</dbReference>
<dbReference type="GO" id="GO:0005525">
    <property type="term" value="F:GTP binding"/>
    <property type="evidence" value="ECO:0007669"/>
    <property type="project" value="UniProtKB-KW"/>
</dbReference>
<dbReference type="InterPro" id="IPR047042">
    <property type="entry name" value="BipA_II"/>
</dbReference>
<dbReference type="PROSITE" id="PS00301">
    <property type="entry name" value="G_TR_1"/>
    <property type="match status" value="1"/>
</dbReference>
<dbReference type="PANTHER" id="PTHR42908">
    <property type="entry name" value="TRANSLATION ELONGATION FACTOR-RELATED"/>
    <property type="match status" value="1"/>
</dbReference>
<feature type="domain" description="Tr-type G" evidence="3">
    <location>
        <begin position="1"/>
        <end position="201"/>
    </location>
</feature>
<feature type="non-terminal residue" evidence="4">
    <location>
        <position position="1"/>
    </location>
</feature>
<evidence type="ECO:0000313" key="4">
    <source>
        <dbReference type="EMBL" id="MCA9398058.1"/>
    </source>
</evidence>
<dbReference type="SUPFAM" id="SSF54980">
    <property type="entry name" value="EF-G C-terminal domain-like"/>
    <property type="match status" value="1"/>
</dbReference>
<dbReference type="GO" id="GO:0005829">
    <property type="term" value="C:cytosol"/>
    <property type="evidence" value="ECO:0007669"/>
    <property type="project" value="TreeGrafter"/>
</dbReference>
<dbReference type="Pfam" id="PF22042">
    <property type="entry name" value="EF-G_D2"/>
    <property type="match status" value="1"/>
</dbReference>
<accession>A0A955LWZ6</accession>
<dbReference type="CDD" id="cd01891">
    <property type="entry name" value="TypA_BipA"/>
    <property type="match status" value="1"/>
</dbReference>
<dbReference type="PRINTS" id="PR00315">
    <property type="entry name" value="ELONGATNFCT"/>
</dbReference>
<feature type="non-terminal residue" evidence="4">
    <location>
        <position position="421"/>
    </location>
</feature>
<reference evidence="4" key="1">
    <citation type="submission" date="2020-04" db="EMBL/GenBank/DDBJ databases">
        <authorList>
            <person name="Zhang T."/>
        </authorList>
    </citation>
    <scope>NUCLEOTIDE SEQUENCE</scope>
    <source>
        <strain evidence="4">HKST-UBA02</strain>
    </source>
</reference>
<dbReference type="NCBIfam" id="TIGR00231">
    <property type="entry name" value="small_GTP"/>
    <property type="match status" value="1"/>
</dbReference>
<dbReference type="EMBL" id="JAGQKY010000266">
    <property type="protein sequence ID" value="MCA9398058.1"/>
    <property type="molecule type" value="Genomic_DNA"/>
</dbReference>
<dbReference type="Gene3D" id="2.40.30.10">
    <property type="entry name" value="Translation factors"/>
    <property type="match status" value="1"/>
</dbReference>
<dbReference type="GO" id="GO:0003924">
    <property type="term" value="F:GTPase activity"/>
    <property type="evidence" value="ECO:0007669"/>
    <property type="project" value="InterPro"/>
</dbReference>
<evidence type="ECO:0000259" key="3">
    <source>
        <dbReference type="PROSITE" id="PS51722"/>
    </source>
</evidence>
<dbReference type="Gene3D" id="3.30.70.870">
    <property type="entry name" value="Elongation Factor G (Translational Gtpase), domain 3"/>
    <property type="match status" value="1"/>
</dbReference>
<dbReference type="InterPro" id="IPR031157">
    <property type="entry name" value="G_TR_CS"/>
</dbReference>
<protein>
    <submittedName>
        <fullName evidence="4">GTP-binding protein</fullName>
    </submittedName>
</protein>